<organism evidence="1 2">
    <name type="scientific">Candidatus Dojkabacteria bacterium</name>
    <dbReference type="NCBI Taxonomy" id="2099670"/>
    <lineage>
        <taxon>Bacteria</taxon>
        <taxon>Candidatus Dojkabacteria</taxon>
    </lineage>
</organism>
<accession>A0A955RJD0</accession>
<sequence>MQDNTEQQKFIKNLLAVAPKHCDNCGARYSEADFKVIKSSPVSTVLHLKCKTCANAYMLNVLNPATNGMVGAQRTPVNIDLENGDEIQKFAGIESVDRDEAIDILKFINPDLAEDQLKDLIS</sequence>
<evidence type="ECO:0000313" key="1">
    <source>
        <dbReference type="EMBL" id="MCA9383846.1"/>
    </source>
</evidence>
<reference evidence="1" key="2">
    <citation type="journal article" date="2021" name="Microbiome">
        <title>Successional dynamics and alternative stable states in a saline activated sludge microbial community over 9 years.</title>
        <authorList>
            <person name="Wang Y."/>
            <person name="Ye J."/>
            <person name="Ju F."/>
            <person name="Liu L."/>
            <person name="Boyd J.A."/>
            <person name="Deng Y."/>
            <person name="Parks D.H."/>
            <person name="Jiang X."/>
            <person name="Yin X."/>
            <person name="Woodcroft B.J."/>
            <person name="Tyson G.W."/>
            <person name="Hugenholtz P."/>
            <person name="Polz M.F."/>
            <person name="Zhang T."/>
        </authorList>
    </citation>
    <scope>NUCLEOTIDE SEQUENCE</scope>
    <source>
        <strain evidence="1">HKST-UBA14</strain>
    </source>
</reference>
<reference evidence="1" key="1">
    <citation type="submission" date="2020-04" db="EMBL/GenBank/DDBJ databases">
        <authorList>
            <person name="Zhang T."/>
        </authorList>
    </citation>
    <scope>NUCLEOTIDE SEQUENCE</scope>
    <source>
        <strain evidence="1">HKST-UBA14</strain>
    </source>
</reference>
<evidence type="ECO:0000313" key="2">
    <source>
        <dbReference type="Proteomes" id="UP000783287"/>
    </source>
</evidence>
<dbReference type="EMBL" id="JAGQLK010000151">
    <property type="protein sequence ID" value="MCA9383846.1"/>
    <property type="molecule type" value="Genomic_DNA"/>
</dbReference>
<comment type="caution">
    <text evidence="1">The sequence shown here is derived from an EMBL/GenBank/DDBJ whole genome shotgun (WGS) entry which is preliminary data.</text>
</comment>
<name>A0A955RJD0_9BACT</name>
<protein>
    <submittedName>
        <fullName evidence="1">Uncharacterized protein</fullName>
    </submittedName>
</protein>
<proteinExistence type="predicted"/>
<gene>
    <name evidence="1" type="ORF">KC909_05790</name>
</gene>
<dbReference type="AlphaFoldDB" id="A0A955RJD0"/>
<dbReference type="Proteomes" id="UP000783287">
    <property type="component" value="Unassembled WGS sequence"/>
</dbReference>